<gene>
    <name evidence="4" type="primary">LOC108281005</name>
</gene>
<dbReference type="Proteomes" id="UP000221080">
    <property type="component" value="Chromosome 21"/>
</dbReference>
<name>A0A2D0TAW5_ICTPU</name>
<feature type="compositionally biased region" description="Basic and acidic residues" evidence="1">
    <location>
        <begin position="327"/>
        <end position="350"/>
    </location>
</feature>
<feature type="compositionally biased region" description="Basic and acidic residues" evidence="1">
    <location>
        <begin position="749"/>
        <end position="769"/>
    </location>
</feature>
<feature type="region of interest" description="Disordered" evidence="1">
    <location>
        <begin position="1175"/>
        <end position="1202"/>
    </location>
</feature>
<accession>A0A2D0TAW5</accession>
<feature type="compositionally biased region" description="Low complexity" evidence="1">
    <location>
        <begin position="982"/>
        <end position="1000"/>
    </location>
</feature>
<feature type="compositionally biased region" description="Basic and acidic residues" evidence="1">
    <location>
        <begin position="1"/>
        <end position="11"/>
    </location>
</feature>
<keyword evidence="3" id="KW-1185">Reference proteome</keyword>
<feature type="compositionally biased region" description="Polar residues" evidence="1">
    <location>
        <begin position="406"/>
        <end position="424"/>
    </location>
</feature>
<feature type="compositionally biased region" description="Polar residues" evidence="1">
    <location>
        <begin position="1283"/>
        <end position="1308"/>
    </location>
</feature>
<feature type="region of interest" description="Disordered" evidence="1">
    <location>
        <begin position="217"/>
        <end position="275"/>
    </location>
</feature>
<feature type="compositionally biased region" description="Polar residues" evidence="1">
    <location>
        <begin position="431"/>
        <end position="448"/>
    </location>
</feature>
<feature type="region of interest" description="Disordered" evidence="1">
    <location>
        <begin position="1251"/>
        <end position="1308"/>
    </location>
</feature>
<feature type="compositionally biased region" description="Polar residues" evidence="1">
    <location>
        <begin position="1261"/>
        <end position="1273"/>
    </location>
</feature>
<feature type="region of interest" description="Disordered" evidence="1">
    <location>
        <begin position="300"/>
        <end position="455"/>
    </location>
</feature>
<reference evidence="3" key="1">
    <citation type="journal article" date="2016" name="Nat. Commun.">
        <title>The channel catfish genome sequence provides insights into the evolution of scale formation in teleosts.</title>
        <authorList>
            <person name="Liu Z."/>
            <person name="Liu S."/>
            <person name="Yao J."/>
            <person name="Bao L."/>
            <person name="Zhang J."/>
            <person name="Li Y."/>
            <person name="Jiang C."/>
            <person name="Sun L."/>
            <person name="Wang R."/>
            <person name="Zhang Y."/>
            <person name="Zhou T."/>
            <person name="Zeng Q."/>
            <person name="Fu Q."/>
            <person name="Gao S."/>
            <person name="Li N."/>
            <person name="Koren S."/>
            <person name="Jiang Y."/>
            <person name="Zimin A."/>
            <person name="Xu P."/>
            <person name="Phillippy A.M."/>
            <person name="Geng X."/>
            <person name="Song L."/>
            <person name="Sun F."/>
            <person name="Li C."/>
            <person name="Wang X."/>
            <person name="Chen A."/>
            <person name="Jin Y."/>
            <person name="Yuan Z."/>
            <person name="Yang Y."/>
            <person name="Tan S."/>
            <person name="Peatman E."/>
            <person name="Lu J."/>
            <person name="Qin Z."/>
            <person name="Dunham R."/>
            <person name="Li Z."/>
            <person name="Sonstegard T."/>
            <person name="Feng J."/>
            <person name="Danzmann R.G."/>
            <person name="Schroeder S."/>
            <person name="Scheffler B."/>
            <person name="Duke M.V."/>
            <person name="Ballard L."/>
            <person name="Kucuktas H."/>
            <person name="Kaltenboeck L."/>
            <person name="Liu H."/>
            <person name="Armbruster J."/>
            <person name="Xie Y."/>
            <person name="Kirby M.L."/>
            <person name="Tian Y."/>
            <person name="Flanagan M.E."/>
            <person name="Mu W."/>
            <person name="Waldbieser G.C."/>
        </authorList>
    </citation>
    <scope>NUCLEOTIDE SEQUENCE [LARGE SCALE GENOMIC DNA]</scope>
    <source>
        <strain evidence="3">SDA103</strain>
    </source>
</reference>
<feature type="region of interest" description="Disordered" evidence="1">
    <location>
        <begin position="973"/>
        <end position="1004"/>
    </location>
</feature>
<organism evidence="3 4">
    <name type="scientific">Ictalurus punctatus</name>
    <name type="common">Channel catfish</name>
    <name type="synonym">Silurus punctatus</name>
    <dbReference type="NCBI Taxonomy" id="7998"/>
    <lineage>
        <taxon>Eukaryota</taxon>
        <taxon>Metazoa</taxon>
        <taxon>Chordata</taxon>
        <taxon>Craniata</taxon>
        <taxon>Vertebrata</taxon>
        <taxon>Euteleostomi</taxon>
        <taxon>Actinopterygii</taxon>
        <taxon>Neopterygii</taxon>
        <taxon>Teleostei</taxon>
        <taxon>Ostariophysi</taxon>
        <taxon>Siluriformes</taxon>
        <taxon>Ictaluridae</taxon>
        <taxon>Ictalurus</taxon>
    </lineage>
</organism>
<feature type="compositionally biased region" description="Polar residues" evidence="1">
    <location>
        <begin position="498"/>
        <end position="525"/>
    </location>
</feature>
<evidence type="ECO:0000256" key="1">
    <source>
        <dbReference type="SAM" id="MobiDB-lite"/>
    </source>
</evidence>
<dbReference type="OrthoDB" id="8930856at2759"/>
<feature type="region of interest" description="Disordered" evidence="1">
    <location>
        <begin position="473"/>
        <end position="707"/>
    </location>
</feature>
<dbReference type="PANTHER" id="PTHR21740">
    <property type="entry name" value="NCK-ASSOCIATED PROTEIN 5"/>
    <property type="match status" value="1"/>
</dbReference>
<feature type="compositionally biased region" description="Basic and acidic residues" evidence="1">
    <location>
        <begin position="583"/>
        <end position="600"/>
    </location>
</feature>
<dbReference type="PANTHER" id="PTHR21740:SF3">
    <property type="entry name" value="NCK-ASSOCIATED PROTEIN 5-LIKE"/>
    <property type="match status" value="1"/>
</dbReference>
<dbReference type="Pfam" id="PF15246">
    <property type="entry name" value="NCKAP5"/>
    <property type="match status" value="1"/>
</dbReference>
<feature type="compositionally biased region" description="Basic residues" evidence="1">
    <location>
        <begin position="217"/>
        <end position="226"/>
    </location>
</feature>
<sequence>MSGVPDLRECDEVGVSVQGDADVLLEEDEEEDEEEEDDTASNKELLERLRDLEAENTSLALANESQREAYERCLDEVANHVVQALLNQKDLREECIKLKMRVFDLERQNRTLTDFLTHKLHFSSSPLQQLSSVSCADHRSDPSLVISETPDAITSQGKVTDNDDCAQNITESSTQASSSSSMEAMSPFLKKKAHILEVLRKLEESDPLKFHPSACYHHHHHHHPHPHTQLPGEVTSMVNPCPHQHQCRQSSSDSDLHEHTHGNAERQQDSHASLNSGGCPSCLILQQRSSLELLKGNQGLCVPSGSGKDDTKGQMWSEECGASGQSTEKKLSIDKTNEPSSEDPKKDCKKSQSSKISPTKSKGTNKYHHDKKSETIPSPKGGKLKESLTSSEKQEHEICNGDFSASIETTVSKKASIGSYSSASLPERSTAAFSQQQVAEKKSTQSPASLFGESKPSASTLLKLLKIPSASENMASTNAFRLSTQLTRNSKIPCRNNYEMQTRNATATEQTSCSKTDSYPGTHSAPTSPPNPEETSSIPIKDPGFSSHSAPKPSKVSKAGAQVPHYENVVGPSTSNSTTATKDTTELSEKQKMNWRDEKVLNPLSSDSSTSTSDSSSSSSDQDTDTESPVWQRPQNHFSLPNSSSSVNKAQRMSYPSMKDGYHERGPPVAPPKGGSSSASQVVVKRRDRQPSMQDRREISSSYSETSYHPFKERLAVLGRLQNVEDMHQPGVKRGAQSNVSRPVASTGKGERSKTAERQIERITLEQRKHTGSLEGKSYPKNSFGNYAKVHASAAAAERKYITKPDGQKTRTGMPSTASCETLVVMRSYGKCPNPLNKTVPSPQSSPTRGQSRSPSKAGNASSYPRGMKPVQEERLNLQKHQSPKLTAGKKKTFTHVDTFPPPLPSKSAPDSANSVQEKKLSVSIEQKVMRGIQENMLKLQEQDRGQAVETKQKASNGIASWFGLKKSKLPALSRKPEMSKIKSNTSSSSTSSGTKDISGAKGGSRKVVESLNISKLMEKAEDLRKALEDERVYVKGVGIPLDRSARGRSCEVIVDQTQGQLSLMYTGVTGDSFMQQLLNRVDDSGASSFGIMHRRLSFDSKRSRPVFGHQQSCVRQTRSGEEIKCSEMTRGDDMTSDESLAESVSSQHFKGSMRTLDSGIGTFPLPDYASNAAGKLNPKLQSSSVSHQAAMKPRKTRTLEGGLASLDEVNTSVLYTSPLEAKGTSVHLSSTIHEDIDVYGAHFQAPPTANWAFPKPRVSEAQTEPPSQQTPSKRVRREKTHSNTPLSQGQTHKHSNTPLSPGQTHKH</sequence>
<dbReference type="InterPro" id="IPR032769">
    <property type="entry name" value="NCKAP5_C"/>
</dbReference>
<feature type="region of interest" description="Disordered" evidence="1">
    <location>
        <begin position="1"/>
        <end position="44"/>
    </location>
</feature>
<evidence type="ECO:0000313" key="3">
    <source>
        <dbReference type="Proteomes" id="UP000221080"/>
    </source>
</evidence>
<dbReference type="InterPro" id="IPR026163">
    <property type="entry name" value="Nckap5l"/>
</dbReference>
<dbReference type="GeneID" id="108281005"/>
<feature type="compositionally biased region" description="Polar residues" evidence="1">
    <location>
        <begin position="351"/>
        <end position="362"/>
    </location>
</feature>
<feature type="compositionally biased region" description="Low complexity" evidence="1">
    <location>
        <begin position="605"/>
        <end position="621"/>
    </location>
</feature>
<feature type="domain" description="Nck-associated protein 5 C-terminal" evidence="2">
    <location>
        <begin position="923"/>
        <end position="1201"/>
    </location>
</feature>
<dbReference type="RefSeq" id="XP_017352016.2">
    <property type="nucleotide sequence ID" value="XM_017496527.3"/>
</dbReference>
<proteinExistence type="predicted"/>
<dbReference type="GO" id="GO:0001578">
    <property type="term" value="P:microtubule bundle formation"/>
    <property type="evidence" value="ECO:0007669"/>
    <property type="project" value="TreeGrafter"/>
</dbReference>
<dbReference type="KEGG" id="ipu:108281005"/>
<evidence type="ECO:0000313" key="4">
    <source>
        <dbReference type="RefSeq" id="XP_017352016.2"/>
    </source>
</evidence>
<dbReference type="GO" id="GO:0035371">
    <property type="term" value="C:microtubule plus-end"/>
    <property type="evidence" value="ECO:0007669"/>
    <property type="project" value="TreeGrafter"/>
</dbReference>
<feature type="compositionally biased region" description="Polar residues" evidence="1">
    <location>
        <begin position="473"/>
        <end position="490"/>
    </location>
</feature>
<dbReference type="GO" id="GO:0007019">
    <property type="term" value="P:microtubule depolymerization"/>
    <property type="evidence" value="ECO:0007669"/>
    <property type="project" value="TreeGrafter"/>
</dbReference>
<feature type="compositionally biased region" description="Low complexity" evidence="1">
    <location>
        <begin position="573"/>
        <end position="582"/>
    </location>
</feature>
<reference evidence="4" key="2">
    <citation type="submission" date="2025-08" db="UniProtKB">
        <authorList>
            <consortium name="RefSeq"/>
        </authorList>
    </citation>
    <scope>IDENTIFICATION</scope>
    <source>
        <tissue evidence="4">Blood</tissue>
    </source>
</reference>
<feature type="compositionally biased region" description="Polar residues" evidence="1">
    <location>
        <begin position="836"/>
        <end position="863"/>
    </location>
</feature>
<feature type="region of interest" description="Disordered" evidence="1">
    <location>
        <begin position="832"/>
        <end position="916"/>
    </location>
</feature>
<feature type="compositionally biased region" description="Acidic residues" evidence="1">
    <location>
        <begin position="23"/>
        <end position="39"/>
    </location>
</feature>
<protein>
    <submittedName>
        <fullName evidence="4">Nck-associated protein 5-like</fullName>
    </submittedName>
</protein>
<feature type="region of interest" description="Disordered" evidence="1">
    <location>
        <begin position="729"/>
        <end position="784"/>
    </location>
</feature>
<feature type="compositionally biased region" description="Basic and acidic residues" evidence="1">
    <location>
        <begin position="254"/>
        <end position="269"/>
    </location>
</feature>
<evidence type="ECO:0000259" key="2">
    <source>
        <dbReference type="Pfam" id="PF15246"/>
    </source>
</evidence>
<feature type="compositionally biased region" description="Polar residues" evidence="1">
    <location>
        <begin position="633"/>
        <end position="651"/>
    </location>
</feature>